<evidence type="ECO:0000313" key="9">
    <source>
        <dbReference type="EMBL" id="KAH3886485.1"/>
    </source>
</evidence>
<comment type="catalytic activity">
    <reaction evidence="5">
        <text>Couples ATP hydrolysis with the unwinding of duplex DNA by translocating in the 3'-5' direction.</text>
        <dbReference type="EC" id="5.6.2.4"/>
    </reaction>
</comment>
<dbReference type="InterPro" id="IPR001650">
    <property type="entry name" value="Helicase_C-like"/>
</dbReference>
<proteinExistence type="inferred from homology"/>
<dbReference type="GO" id="GO:0005634">
    <property type="term" value="C:nucleus"/>
    <property type="evidence" value="ECO:0007669"/>
    <property type="project" value="TreeGrafter"/>
</dbReference>
<dbReference type="Proteomes" id="UP000828390">
    <property type="component" value="Unassembled WGS sequence"/>
</dbReference>
<accession>A0A9D4S105</accession>
<evidence type="ECO:0000259" key="8">
    <source>
        <dbReference type="PROSITE" id="PS51194"/>
    </source>
</evidence>
<evidence type="ECO:0000256" key="5">
    <source>
        <dbReference type="ARBA" id="ARBA00034617"/>
    </source>
</evidence>
<dbReference type="PANTHER" id="PTHR13710:SF153">
    <property type="entry name" value="RECQ-LIKE DNA HELICASE BLM"/>
    <property type="match status" value="1"/>
</dbReference>
<dbReference type="GO" id="GO:0003677">
    <property type="term" value="F:DNA binding"/>
    <property type="evidence" value="ECO:0007669"/>
    <property type="project" value="UniProtKB-KW"/>
</dbReference>
<dbReference type="InterPro" id="IPR027417">
    <property type="entry name" value="P-loop_NTPase"/>
</dbReference>
<organism evidence="9 10">
    <name type="scientific">Dreissena polymorpha</name>
    <name type="common">Zebra mussel</name>
    <name type="synonym">Mytilus polymorpha</name>
    <dbReference type="NCBI Taxonomy" id="45954"/>
    <lineage>
        <taxon>Eukaryota</taxon>
        <taxon>Metazoa</taxon>
        <taxon>Spiralia</taxon>
        <taxon>Lophotrochozoa</taxon>
        <taxon>Mollusca</taxon>
        <taxon>Bivalvia</taxon>
        <taxon>Autobranchia</taxon>
        <taxon>Heteroconchia</taxon>
        <taxon>Euheterodonta</taxon>
        <taxon>Imparidentia</taxon>
        <taxon>Neoheterodontei</taxon>
        <taxon>Myida</taxon>
        <taxon>Dreissenoidea</taxon>
        <taxon>Dreissenidae</taxon>
        <taxon>Dreissena</taxon>
    </lineage>
</organism>
<reference evidence="9" key="2">
    <citation type="submission" date="2020-11" db="EMBL/GenBank/DDBJ databases">
        <authorList>
            <person name="McCartney M.A."/>
            <person name="Auch B."/>
            <person name="Kono T."/>
            <person name="Mallez S."/>
            <person name="Becker A."/>
            <person name="Gohl D.M."/>
            <person name="Silverstein K.A.T."/>
            <person name="Koren S."/>
            <person name="Bechman K.B."/>
            <person name="Herman A."/>
            <person name="Abrahante J.E."/>
            <person name="Garbe J."/>
        </authorList>
    </citation>
    <scope>NUCLEOTIDE SEQUENCE</scope>
    <source>
        <strain evidence="9">Duluth1</strain>
        <tissue evidence="9">Whole animal</tissue>
    </source>
</reference>
<keyword evidence="10" id="KW-1185">Reference proteome</keyword>
<protein>
    <recommendedName>
        <fullName evidence="6">DNA 3'-5' helicase</fullName>
        <ecNumber evidence="6">5.6.2.4</ecNumber>
    </recommendedName>
    <alternativeName>
        <fullName evidence="7">DNA 3'-5' helicase BLM</fullName>
    </alternativeName>
</protein>
<dbReference type="GO" id="GO:0009378">
    <property type="term" value="F:four-way junction helicase activity"/>
    <property type="evidence" value="ECO:0007669"/>
    <property type="project" value="TreeGrafter"/>
</dbReference>
<evidence type="ECO:0000256" key="7">
    <source>
        <dbReference type="ARBA" id="ARBA00044542"/>
    </source>
</evidence>
<dbReference type="GO" id="GO:0005694">
    <property type="term" value="C:chromosome"/>
    <property type="evidence" value="ECO:0007669"/>
    <property type="project" value="TreeGrafter"/>
</dbReference>
<dbReference type="EMBL" id="JAIWYP010000001">
    <property type="protein sequence ID" value="KAH3886485.1"/>
    <property type="molecule type" value="Genomic_DNA"/>
</dbReference>
<dbReference type="PROSITE" id="PS51194">
    <property type="entry name" value="HELICASE_CTER"/>
    <property type="match status" value="1"/>
</dbReference>
<dbReference type="Pfam" id="PF00271">
    <property type="entry name" value="Helicase_C"/>
    <property type="match status" value="1"/>
</dbReference>
<keyword evidence="4" id="KW-0539">Nucleus</keyword>
<evidence type="ECO:0000256" key="3">
    <source>
        <dbReference type="ARBA" id="ARBA00023235"/>
    </source>
</evidence>
<sequence>MGFDPENVTHIIHACPPRNITQYFQEIGRAGRRGQPATTTLYYSSRNIAKTLPGINDNIISYCKNESSCLRNQLLSVFGFQKDTI</sequence>
<gene>
    <name evidence="9" type="ORF">DPMN_010495</name>
</gene>
<dbReference type="PANTHER" id="PTHR13710">
    <property type="entry name" value="DNA HELICASE RECQ FAMILY MEMBER"/>
    <property type="match status" value="1"/>
</dbReference>
<keyword evidence="3" id="KW-0413">Isomerase</keyword>
<comment type="similarity">
    <text evidence="1">Belongs to the helicase family. RecQ subfamily.</text>
</comment>
<evidence type="ECO:0000256" key="4">
    <source>
        <dbReference type="ARBA" id="ARBA00023242"/>
    </source>
</evidence>
<dbReference type="EC" id="5.6.2.4" evidence="6"/>
<name>A0A9D4S105_DREPO</name>
<dbReference type="GO" id="GO:0043138">
    <property type="term" value="F:3'-5' DNA helicase activity"/>
    <property type="evidence" value="ECO:0007669"/>
    <property type="project" value="UniProtKB-EC"/>
</dbReference>
<reference evidence="9" key="1">
    <citation type="journal article" date="2019" name="bioRxiv">
        <title>The Genome of the Zebra Mussel, Dreissena polymorpha: A Resource for Invasive Species Research.</title>
        <authorList>
            <person name="McCartney M.A."/>
            <person name="Auch B."/>
            <person name="Kono T."/>
            <person name="Mallez S."/>
            <person name="Zhang Y."/>
            <person name="Obille A."/>
            <person name="Becker A."/>
            <person name="Abrahante J.E."/>
            <person name="Garbe J."/>
            <person name="Badalamenti J.P."/>
            <person name="Herman A."/>
            <person name="Mangelson H."/>
            <person name="Liachko I."/>
            <person name="Sullivan S."/>
            <person name="Sone E.D."/>
            <person name="Koren S."/>
            <person name="Silverstein K.A.T."/>
            <person name="Beckman K.B."/>
            <person name="Gohl D.M."/>
        </authorList>
    </citation>
    <scope>NUCLEOTIDE SEQUENCE</scope>
    <source>
        <strain evidence="9">Duluth1</strain>
        <tissue evidence="9">Whole animal</tissue>
    </source>
</reference>
<evidence type="ECO:0000256" key="2">
    <source>
        <dbReference type="ARBA" id="ARBA00023125"/>
    </source>
</evidence>
<dbReference type="Gene3D" id="3.40.50.300">
    <property type="entry name" value="P-loop containing nucleotide triphosphate hydrolases"/>
    <property type="match status" value="1"/>
</dbReference>
<dbReference type="GO" id="GO:0005737">
    <property type="term" value="C:cytoplasm"/>
    <property type="evidence" value="ECO:0007669"/>
    <property type="project" value="TreeGrafter"/>
</dbReference>
<keyword evidence="2" id="KW-0238">DNA-binding</keyword>
<evidence type="ECO:0000313" key="10">
    <source>
        <dbReference type="Proteomes" id="UP000828390"/>
    </source>
</evidence>
<dbReference type="AlphaFoldDB" id="A0A9D4S105"/>
<dbReference type="GO" id="GO:0000724">
    <property type="term" value="P:double-strand break repair via homologous recombination"/>
    <property type="evidence" value="ECO:0007669"/>
    <property type="project" value="TreeGrafter"/>
</dbReference>
<evidence type="ECO:0000256" key="6">
    <source>
        <dbReference type="ARBA" id="ARBA00034808"/>
    </source>
</evidence>
<feature type="domain" description="Helicase C-terminal" evidence="8">
    <location>
        <begin position="1"/>
        <end position="85"/>
    </location>
</feature>
<evidence type="ECO:0000256" key="1">
    <source>
        <dbReference type="ARBA" id="ARBA00005446"/>
    </source>
</evidence>
<dbReference type="SUPFAM" id="SSF52540">
    <property type="entry name" value="P-loop containing nucleoside triphosphate hydrolases"/>
    <property type="match status" value="1"/>
</dbReference>
<comment type="caution">
    <text evidence="9">The sequence shown here is derived from an EMBL/GenBank/DDBJ whole genome shotgun (WGS) entry which is preliminary data.</text>
</comment>